<dbReference type="AlphaFoldDB" id="A0AAP1EYV6"/>
<reference evidence="1 2" key="1">
    <citation type="submission" date="2015-07" db="EMBL/GenBank/DDBJ databases">
        <authorList>
            <consortium name="Consortium for Microbial Forensics and Genomics (microFORGE)"/>
            <person name="Knight B.M."/>
            <person name="Roberts D.P."/>
            <person name="Lin D."/>
            <person name="Hari K."/>
            <person name="Fletcher J."/>
            <person name="Melcher U."/>
            <person name="Blagden T."/>
            <person name="Winegar R.A."/>
        </authorList>
    </citation>
    <scope>NUCLEOTIDE SEQUENCE [LARGE SCALE GENOMIC DNA]</scope>
    <source>
        <strain evidence="1 2">X11-5A</strain>
    </source>
</reference>
<protein>
    <submittedName>
        <fullName evidence="1">Uncharacterized protein</fullName>
    </submittedName>
</protein>
<name>A0AAP1EYV6_9XANT</name>
<accession>A0AAP1EYV6</accession>
<reference evidence="1 2" key="2">
    <citation type="submission" date="2015-09" db="EMBL/GenBank/DDBJ databases">
        <title>Draft genome sequence of Xanthomonas oryzae pv. USA str. X11-5A.</title>
        <authorList>
            <person name="Knight B.M."/>
            <person name="Roberts D.P."/>
            <person name="Lin D."/>
            <person name="Hari K."/>
            <person name="Fletcher J."/>
            <person name="Melcher U."/>
            <person name="Blagden T."/>
            <person name="Winegar R.A."/>
        </authorList>
    </citation>
    <scope>NUCLEOTIDE SEQUENCE [LARGE SCALE GENOMIC DNA]</scope>
    <source>
        <strain evidence="1 2">X11-5A</strain>
    </source>
</reference>
<sequence length="83" mass="8825">MLTRPAREFASAFKLSIARGFLGLCSETSMIDTSHVAGIFQMRIDDRSNVFADLSQCSRAAALASVELSAGALSQPSWTDPSG</sequence>
<evidence type="ECO:0000313" key="1">
    <source>
        <dbReference type="EMBL" id="KOR45012.1"/>
    </source>
</evidence>
<organism evidence="1 2">
    <name type="scientific">Xanthomonas oryzae</name>
    <dbReference type="NCBI Taxonomy" id="347"/>
    <lineage>
        <taxon>Bacteria</taxon>
        <taxon>Pseudomonadati</taxon>
        <taxon>Pseudomonadota</taxon>
        <taxon>Gammaproteobacteria</taxon>
        <taxon>Lysobacterales</taxon>
        <taxon>Lysobacteraceae</taxon>
        <taxon>Xanthomonas</taxon>
    </lineage>
</organism>
<proteinExistence type="predicted"/>
<comment type="caution">
    <text evidence="1">The sequence shown here is derived from an EMBL/GenBank/DDBJ whole genome shotgun (WGS) entry which is preliminary data.</text>
</comment>
<dbReference type="EMBL" id="LHUJ01000167">
    <property type="protein sequence ID" value="KOR45012.1"/>
    <property type="molecule type" value="Genomic_DNA"/>
</dbReference>
<evidence type="ECO:0000313" key="2">
    <source>
        <dbReference type="Proteomes" id="UP000036790"/>
    </source>
</evidence>
<gene>
    <name evidence="1" type="ORF">ADT25_09425</name>
</gene>
<dbReference type="Proteomes" id="UP000036790">
    <property type="component" value="Unassembled WGS sequence"/>
</dbReference>